<proteinExistence type="predicted"/>
<name>A0AAE6XRM8_9MICO</name>
<evidence type="ECO:0008006" key="4">
    <source>
        <dbReference type="Google" id="ProtNLM"/>
    </source>
</evidence>
<accession>A0AAE6XRM8</accession>
<keyword evidence="1" id="KW-1133">Transmembrane helix</keyword>
<dbReference type="RefSeq" id="WP_157883529.1">
    <property type="nucleotide sequence ID" value="NZ_CP012573.1"/>
</dbReference>
<feature type="transmembrane region" description="Helical" evidence="1">
    <location>
        <begin position="67"/>
        <end position="85"/>
    </location>
</feature>
<reference evidence="2 3" key="1">
    <citation type="journal article" date="2020" name="Mol. Plant Pathol.">
        <title>Plasmid composition and the chpG gene determine the virulence level of Clavibacter capsici natural isolates in pepper.</title>
        <authorList>
            <person name="Hwang I.S."/>
            <person name="Lee H.M."/>
            <person name="Oh E.J."/>
            <person name="Lee S."/>
            <person name="Heu S."/>
            <person name="Oh C.S."/>
        </authorList>
    </citation>
    <scope>NUCLEOTIDE SEQUENCE [LARGE SCALE GENOMIC DNA]</scope>
    <source>
        <strain evidence="2 3">1101</strain>
    </source>
</reference>
<evidence type="ECO:0000313" key="3">
    <source>
        <dbReference type="Proteomes" id="UP000503164"/>
    </source>
</evidence>
<evidence type="ECO:0000313" key="2">
    <source>
        <dbReference type="EMBL" id="QIS45594.1"/>
    </source>
</evidence>
<dbReference type="Proteomes" id="UP000503164">
    <property type="component" value="Chromosome"/>
</dbReference>
<keyword evidence="3" id="KW-1185">Reference proteome</keyword>
<keyword evidence="1" id="KW-0812">Transmembrane</keyword>
<feature type="transmembrane region" description="Helical" evidence="1">
    <location>
        <begin position="97"/>
        <end position="117"/>
    </location>
</feature>
<feature type="transmembrane region" description="Helical" evidence="1">
    <location>
        <begin position="13"/>
        <end position="46"/>
    </location>
</feature>
<dbReference type="EMBL" id="CP048049">
    <property type="protein sequence ID" value="QIS45594.1"/>
    <property type="molecule type" value="Genomic_DNA"/>
</dbReference>
<keyword evidence="1" id="KW-0472">Membrane</keyword>
<protein>
    <recommendedName>
        <fullName evidence="4">Transmembrane protein</fullName>
    </recommendedName>
</protein>
<gene>
    <name evidence="2" type="ORF">GW570_11095</name>
</gene>
<evidence type="ECO:0000256" key="1">
    <source>
        <dbReference type="SAM" id="Phobius"/>
    </source>
</evidence>
<organism evidence="2 3">
    <name type="scientific">Clavibacter capsici</name>
    <dbReference type="NCBI Taxonomy" id="1874630"/>
    <lineage>
        <taxon>Bacteria</taxon>
        <taxon>Bacillati</taxon>
        <taxon>Actinomycetota</taxon>
        <taxon>Actinomycetes</taxon>
        <taxon>Micrococcales</taxon>
        <taxon>Microbacteriaceae</taxon>
        <taxon>Clavibacter</taxon>
    </lineage>
</organism>
<dbReference type="AlphaFoldDB" id="A0AAE6XRM8"/>
<sequence>MADLPSIRSVMPWWYVAGAVLSLVVTLILSTTANLFLALALWCGLIVREVRDRRGAEEPSRGPEGRVALVLTPLFLGMAAFVSQVRPFQRDGVDGRVLVGGAVALTVSGLLLLALRIHRAVRRRARDA</sequence>